<protein>
    <recommendedName>
        <fullName evidence="1">Sulfotransferase domain-containing protein</fullName>
    </recommendedName>
</protein>
<dbReference type="PANTHER" id="PTHR15723:SF0">
    <property type="entry name" value="CARBOHYDRATE SULFOTRANSFERASE 15"/>
    <property type="match status" value="1"/>
</dbReference>
<evidence type="ECO:0000313" key="3">
    <source>
        <dbReference type="Proteomes" id="UP001283361"/>
    </source>
</evidence>
<gene>
    <name evidence="2" type="ORF">RRG08_030269</name>
</gene>
<dbReference type="EMBL" id="JAWDGP010001900">
    <property type="protein sequence ID" value="KAK3787106.1"/>
    <property type="molecule type" value="Genomic_DNA"/>
</dbReference>
<dbReference type="GO" id="GO:0019319">
    <property type="term" value="P:hexose biosynthetic process"/>
    <property type="evidence" value="ECO:0007669"/>
    <property type="project" value="TreeGrafter"/>
</dbReference>
<feature type="domain" description="Sulfotransferase" evidence="1">
    <location>
        <begin position="197"/>
        <end position="453"/>
    </location>
</feature>
<dbReference type="AlphaFoldDB" id="A0AAE1AHC0"/>
<dbReference type="InterPro" id="IPR000863">
    <property type="entry name" value="Sulfotransferase_dom"/>
</dbReference>
<organism evidence="2 3">
    <name type="scientific">Elysia crispata</name>
    <name type="common">lettuce slug</name>
    <dbReference type="NCBI Taxonomy" id="231223"/>
    <lineage>
        <taxon>Eukaryota</taxon>
        <taxon>Metazoa</taxon>
        <taxon>Spiralia</taxon>
        <taxon>Lophotrochozoa</taxon>
        <taxon>Mollusca</taxon>
        <taxon>Gastropoda</taxon>
        <taxon>Heterobranchia</taxon>
        <taxon>Euthyneura</taxon>
        <taxon>Panpulmonata</taxon>
        <taxon>Sacoglossa</taxon>
        <taxon>Placobranchoidea</taxon>
        <taxon>Plakobranchidae</taxon>
        <taxon>Elysia</taxon>
    </lineage>
</organism>
<proteinExistence type="predicted"/>
<evidence type="ECO:0000259" key="1">
    <source>
        <dbReference type="Pfam" id="PF00685"/>
    </source>
</evidence>
<comment type="caution">
    <text evidence="2">The sequence shown here is derived from an EMBL/GenBank/DDBJ whole genome shotgun (WGS) entry which is preliminary data.</text>
</comment>
<dbReference type="SUPFAM" id="SSF52540">
    <property type="entry name" value="P-loop containing nucleoside triphosphate hydrolases"/>
    <property type="match status" value="1"/>
</dbReference>
<dbReference type="InterPro" id="IPR052654">
    <property type="entry name" value="CS_Sulfotransferase"/>
</dbReference>
<accession>A0AAE1AHC0</accession>
<dbReference type="Proteomes" id="UP001283361">
    <property type="component" value="Unassembled WGS sequence"/>
</dbReference>
<name>A0AAE1AHC0_9GAST</name>
<sequence length="503" mass="58611">MGDGPFGDLVPTKNTRNIISKKKISFCLQLKEDYCVYKPLVYTMRASLRRPFLPVVCLCLSIMAIRLIVSTRRKPPTVLHMLELVDENGELTESFKEELLLKDKILREVEEEERPSYPQERVIADDEPGNYLEGSTWYTAEVQTDKNLPDDVLAMTTPTFLPGYKNPCWLEHRSLSSRSTSGSAESSRLRCLPYFHLIGVDKSGTTDLWYRLAQHPHLVRPKAVMGKETHWWSWRRFGFDIWVRNKEIRHFDWYLQHFDDPSSKIGENTRQERNQTVHHFITGEGSPTVFWDFSGWNLIPQNTGKAADDALLTPHCIKHLTPNAKFIVIFRNPTDRLYSDYLFLDQFKTHHNLSVSGFHQDVRRSLAMLTGCFAEKSETECLLDKDLHMTIPVRLIVGLYDFFLERWLQVFPSNQILVLRNEDYSKDVQYHVAEVFKFLGLETLADSEMERIANLPKAFEKSASAKSLGPMMSETRDLLENFYSHYNERLATRLDNPAYRWKQ</sequence>
<dbReference type="InterPro" id="IPR027417">
    <property type="entry name" value="P-loop_NTPase"/>
</dbReference>
<reference evidence="2" key="1">
    <citation type="journal article" date="2023" name="G3 (Bethesda)">
        <title>A reference genome for the long-term kleptoplast-retaining sea slug Elysia crispata morphotype clarki.</title>
        <authorList>
            <person name="Eastman K.E."/>
            <person name="Pendleton A.L."/>
            <person name="Shaikh M.A."/>
            <person name="Suttiyut T."/>
            <person name="Ogas R."/>
            <person name="Tomko P."/>
            <person name="Gavelis G."/>
            <person name="Widhalm J.R."/>
            <person name="Wisecaver J.H."/>
        </authorList>
    </citation>
    <scope>NUCLEOTIDE SEQUENCE</scope>
    <source>
        <strain evidence="2">ECLA1</strain>
    </source>
</reference>
<dbReference type="Gene3D" id="3.40.50.300">
    <property type="entry name" value="P-loop containing nucleotide triphosphate hydrolases"/>
    <property type="match status" value="1"/>
</dbReference>
<dbReference type="Pfam" id="PF00685">
    <property type="entry name" value="Sulfotransfer_1"/>
    <property type="match status" value="1"/>
</dbReference>
<dbReference type="GO" id="GO:0050659">
    <property type="term" value="F:N-acetylgalactosamine 4-sulfate 6-O-sulfotransferase activity"/>
    <property type="evidence" value="ECO:0007669"/>
    <property type="project" value="TreeGrafter"/>
</dbReference>
<dbReference type="PANTHER" id="PTHR15723">
    <property type="entry name" value="CARBOHYDRATE SULFOTRANSFERASE 15"/>
    <property type="match status" value="1"/>
</dbReference>
<keyword evidence="3" id="KW-1185">Reference proteome</keyword>
<evidence type="ECO:0000313" key="2">
    <source>
        <dbReference type="EMBL" id="KAK3787106.1"/>
    </source>
</evidence>